<keyword evidence="2" id="KW-0677">Repeat</keyword>
<dbReference type="Pfam" id="PF01344">
    <property type="entry name" value="Kelch_1"/>
    <property type="match status" value="1"/>
</dbReference>
<dbReference type="GeneTree" id="ENSGT00940000155602"/>
<proteinExistence type="predicted"/>
<dbReference type="FunFam" id="1.25.40.420:FF:000001">
    <property type="entry name" value="Kelch-like family member 12"/>
    <property type="match status" value="1"/>
</dbReference>
<evidence type="ECO:0000313" key="4">
    <source>
        <dbReference type="Ensembl" id="ENSACIP00000008804.1"/>
    </source>
</evidence>
<dbReference type="Pfam" id="PF00651">
    <property type="entry name" value="BTB"/>
    <property type="match status" value="1"/>
</dbReference>
<dbReference type="PIRSF" id="PIRSF037037">
    <property type="entry name" value="Kelch-like_protein_gigaxonin"/>
    <property type="match status" value="1"/>
</dbReference>
<dbReference type="OMA" id="PCPRITV"/>
<reference evidence="4" key="2">
    <citation type="submission" date="2025-09" db="UniProtKB">
        <authorList>
            <consortium name="Ensembl"/>
        </authorList>
    </citation>
    <scope>IDENTIFICATION</scope>
</reference>
<dbReference type="Ensembl" id="ENSACIT00000009069.1">
    <property type="protein sequence ID" value="ENSACIP00000008804.1"/>
    <property type="gene ID" value="ENSACIG00000006831.1"/>
</dbReference>
<dbReference type="SUPFAM" id="SSF117281">
    <property type="entry name" value="Kelch motif"/>
    <property type="match status" value="1"/>
</dbReference>
<dbReference type="Gene3D" id="2.120.10.80">
    <property type="entry name" value="Kelch-type beta propeller"/>
    <property type="match status" value="1"/>
</dbReference>
<evidence type="ECO:0000256" key="1">
    <source>
        <dbReference type="ARBA" id="ARBA00022441"/>
    </source>
</evidence>
<dbReference type="Pfam" id="PF24681">
    <property type="entry name" value="Kelch_KLHDC2_KLHL20_DRC7"/>
    <property type="match status" value="1"/>
</dbReference>
<evidence type="ECO:0000256" key="2">
    <source>
        <dbReference type="ARBA" id="ARBA00022737"/>
    </source>
</evidence>
<dbReference type="SMART" id="SM00612">
    <property type="entry name" value="Kelch"/>
    <property type="match status" value="4"/>
</dbReference>
<dbReference type="InterPro" id="IPR011705">
    <property type="entry name" value="BACK"/>
</dbReference>
<dbReference type="InterPro" id="IPR006652">
    <property type="entry name" value="Kelch_1"/>
</dbReference>
<dbReference type="PROSITE" id="PS50097">
    <property type="entry name" value="BTB"/>
    <property type="match status" value="1"/>
</dbReference>
<organism evidence="4 5">
    <name type="scientific">Amphilophus citrinellus</name>
    <name type="common">Midas cichlid</name>
    <name type="synonym">Cichlasoma citrinellum</name>
    <dbReference type="NCBI Taxonomy" id="61819"/>
    <lineage>
        <taxon>Eukaryota</taxon>
        <taxon>Metazoa</taxon>
        <taxon>Chordata</taxon>
        <taxon>Craniata</taxon>
        <taxon>Vertebrata</taxon>
        <taxon>Euteleostomi</taxon>
        <taxon>Actinopterygii</taxon>
        <taxon>Neopterygii</taxon>
        <taxon>Teleostei</taxon>
        <taxon>Neoteleostei</taxon>
        <taxon>Acanthomorphata</taxon>
        <taxon>Ovalentaria</taxon>
        <taxon>Cichlomorphae</taxon>
        <taxon>Cichliformes</taxon>
        <taxon>Cichlidae</taxon>
        <taxon>New World cichlids</taxon>
        <taxon>Cichlasomatinae</taxon>
        <taxon>Heroini</taxon>
        <taxon>Amphilophus</taxon>
    </lineage>
</organism>
<reference evidence="4" key="1">
    <citation type="submission" date="2025-08" db="UniProtKB">
        <authorList>
            <consortium name="Ensembl"/>
        </authorList>
    </citation>
    <scope>IDENTIFICATION</scope>
</reference>
<dbReference type="SMART" id="SM00875">
    <property type="entry name" value="BACK"/>
    <property type="match status" value="1"/>
</dbReference>
<dbReference type="InterPro" id="IPR015915">
    <property type="entry name" value="Kelch-typ_b-propeller"/>
</dbReference>
<dbReference type="PANTHER" id="PTHR24412">
    <property type="entry name" value="KELCH PROTEIN"/>
    <property type="match status" value="1"/>
</dbReference>
<dbReference type="Gene3D" id="3.30.710.10">
    <property type="entry name" value="Potassium Channel Kv1.1, Chain A"/>
    <property type="match status" value="1"/>
</dbReference>
<feature type="domain" description="BTB" evidence="3">
    <location>
        <begin position="35"/>
        <end position="104"/>
    </location>
</feature>
<dbReference type="InterPro" id="IPR017096">
    <property type="entry name" value="BTB-kelch_protein"/>
</dbReference>
<accession>A0A3Q0R9L5</accession>
<dbReference type="SUPFAM" id="SSF54695">
    <property type="entry name" value="POZ domain"/>
    <property type="match status" value="1"/>
</dbReference>
<keyword evidence="1" id="KW-0880">Kelch repeat</keyword>
<keyword evidence="5" id="KW-1185">Reference proteome</keyword>
<sequence length="553" mass="61965">TQLTQHQQTLTSERSSLKELALKKKLTVQESGIFCDVTLVVQGKYFPAHRIVLAAASHVFRLMFTSKSKMKESVCPEVELRSVEPEIIELLLEYIYTSQISVDRNNVQSLLNVANQYQIEPVKTLCAKFINGQIDATNCLGISALADYMNCPELQMAAEEFVQLHFVDVCRLDEFLQLDIAQLTHLLHQDKLSVCSETQVYDAAVRWLKYNISNRQQHVAEVLRCVRLPLVSKTFLSETVKTEPLFKDNPECLQMITCAMCKNLRSREDLGKGSQPRRKKHNHCIGLFEGPHGCYFDPRDSSWTSISCHFSKRQNTTAVVWNGVVYILGGSNKFPIKHTDCYNILKNSWYSKPGPPMPRDSMAACAFEGKIYTSGGSKVGASALDLFESYNTVTESWRVNTSMLVSRCSHGSVEANGLIYVCGGMAGTGVSGRVLRNCEVYDPSTQQWRKLHEMRVARKNHGLVVVNNRIYAVGGQGSTGGLDSVEYYDIASNKWHAVSRMPWRGLNVKCAAVGDVIYVVAGKGLGAQCLRNVLEYHTQSDRLVYQILQNGPH</sequence>
<dbReference type="InterPro" id="IPR011333">
    <property type="entry name" value="SKP1/BTB/POZ_sf"/>
</dbReference>
<name>A0A3Q0R9L5_AMPCI</name>
<evidence type="ECO:0000313" key="5">
    <source>
        <dbReference type="Proteomes" id="UP000261340"/>
    </source>
</evidence>
<dbReference type="InterPro" id="IPR000210">
    <property type="entry name" value="BTB/POZ_dom"/>
</dbReference>
<protein>
    <submittedName>
        <fullName evidence="4">Kelch-like family member 7</fullName>
    </submittedName>
</protein>
<dbReference type="AlphaFoldDB" id="A0A3Q0R9L5"/>
<evidence type="ECO:0000259" key="3">
    <source>
        <dbReference type="PROSITE" id="PS50097"/>
    </source>
</evidence>
<dbReference type="PANTHER" id="PTHR24412:SF435">
    <property type="entry name" value="KELCH-LIKE PROTEIN 7"/>
    <property type="match status" value="1"/>
</dbReference>
<dbReference type="Gene3D" id="1.25.40.420">
    <property type="match status" value="1"/>
</dbReference>
<dbReference type="SMART" id="SM00225">
    <property type="entry name" value="BTB"/>
    <property type="match status" value="1"/>
</dbReference>
<dbReference type="Proteomes" id="UP000261340">
    <property type="component" value="Unplaced"/>
</dbReference>
<dbReference type="STRING" id="61819.ENSACIP00000008804"/>
<dbReference type="Pfam" id="PF07707">
    <property type="entry name" value="BACK"/>
    <property type="match status" value="1"/>
</dbReference>